<comment type="caution">
    <text evidence="2">The sequence shown here is derived from an EMBL/GenBank/DDBJ whole genome shotgun (WGS) entry which is preliminary data.</text>
</comment>
<protein>
    <submittedName>
        <fullName evidence="2">Uncharacterized protein</fullName>
    </submittedName>
</protein>
<dbReference type="EMBL" id="JAEUBD010001178">
    <property type="protein sequence ID" value="KAH3665084.1"/>
    <property type="molecule type" value="Genomic_DNA"/>
</dbReference>
<feature type="region of interest" description="Disordered" evidence="1">
    <location>
        <begin position="50"/>
        <end position="74"/>
    </location>
</feature>
<reference evidence="2" key="2">
    <citation type="submission" date="2021-01" db="EMBL/GenBank/DDBJ databases">
        <authorList>
            <person name="Schikora-Tamarit M.A."/>
        </authorList>
    </citation>
    <scope>NUCLEOTIDE SEQUENCE</scope>
    <source>
        <strain evidence="2">NCAIM Y.01608</strain>
    </source>
</reference>
<gene>
    <name evidence="2" type="ORF">OGATHE_003899</name>
</gene>
<accession>A0A9P8P5I8</accession>
<dbReference type="Proteomes" id="UP000788993">
    <property type="component" value="Unassembled WGS sequence"/>
</dbReference>
<dbReference type="AlphaFoldDB" id="A0A9P8P5I8"/>
<evidence type="ECO:0000256" key="1">
    <source>
        <dbReference type="SAM" id="MobiDB-lite"/>
    </source>
</evidence>
<reference evidence="2" key="1">
    <citation type="journal article" date="2021" name="Open Biol.">
        <title>Shared evolutionary footprints suggest mitochondrial oxidative damage underlies multiple complex I losses in fungi.</title>
        <authorList>
            <person name="Schikora-Tamarit M.A."/>
            <person name="Marcet-Houben M."/>
            <person name="Nosek J."/>
            <person name="Gabaldon T."/>
        </authorList>
    </citation>
    <scope>NUCLEOTIDE SEQUENCE</scope>
    <source>
        <strain evidence="2">NCAIM Y.01608</strain>
    </source>
</reference>
<evidence type="ECO:0000313" key="2">
    <source>
        <dbReference type="EMBL" id="KAH3665084.1"/>
    </source>
</evidence>
<keyword evidence="3" id="KW-1185">Reference proteome</keyword>
<evidence type="ECO:0000313" key="3">
    <source>
        <dbReference type="Proteomes" id="UP000788993"/>
    </source>
</evidence>
<name>A0A9P8P5I8_9ASCO</name>
<sequence>MRSKAVTAIPDGNPQVVDVAAAERPARADSLNPARYPVAVFQVEIQLDTPAQPADAVPRPEPAVGVEADKMRSS</sequence>
<proteinExistence type="predicted"/>
<organism evidence="2 3">
    <name type="scientific">Ogataea polymorpha</name>
    <dbReference type="NCBI Taxonomy" id="460523"/>
    <lineage>
        <taxon>Eukaryota</taxon>
        <taxon>Fungi</taxon>
        <taxon>Dikarya</taxon>
        <taxon>Ascomycota</taxon>
        <taxon>Saccharomycotina</taxon>
        <taxon>Pichiomycetes</taxon>
        <taxon>Pichiales</taxon>
        <taxon>Pichiaceae</taxon>
        <taxon>Ogataea</taxon>
    </lineage>
</organism>